<comment type="catalytic activity">
    <reaction evidence="14">
        <text>a 1,2-diacyl-sn-glycero-3-phosphoethanolamine(out) + ATP + H2O = a 1,2-diacyl-sn-glycero-3-phosphoethanolamine(in) + ADP + phosphate + H(+)</text>
        <dbReference type="Rhea" id="RHEA:66132"/>
        <dbReference type="ChEBI" id="CHEBI:15377"/>
        <dbReference type="ChEBI" id="CHEBI:15378"/>
        <dbReference type="ChEBI" id="CHEBI:30616"/>
        <dbReference type="ChEBI" id="CHEBI:43474"/>
        <dbReference type="ChEBI" id="CHEBI:64612"/>
        <dbReference type="ChEBI" id="CHEBI:456216"/>
    </reaction>
    <physiologicalReaction direction="left-to-right" evidence="14">
        <dbReference type="Rhea" id="RHEA:66133"/>
    </physiologicalReaction>
</comment>
<gene>
    <name evidence="23" type="primary">DNF1</name>
    <name evidence="23" type="ORF">LPJ64_004559</name>
</gene>
<evidence type="ECO:0000256" key="10">
    <source>
        <dbReference type="ARBA" id="ARBA00022967"/>
    </source>
</evidence>
<dbReference type="FunFam" id="3.40.1110.10:FF:000087">
    <property type="entry name" value="Phospholipid-transporting ATPase"/>
    <property type="match status" value="1"/>
</dbReference>
<evidence type="ECO:0000313" key="24">
    <source>
        <dbReference type="Proteomes" id="UP001145021"/>
    </source>
</evidence>
<feature type="binding site" evidence="16">
    <location>
        <position position="608"/>
    </location>
    <ligand>
        <name>ATP</name>
        <dbReference type="ChEBI" id="CHEBI:30616"/>
    </ligand>
</feature>
<dbReference type="InterPro" id="IPR036412">
    <property type="entry name" value="HAD-like_sf"/>
</dbReference>
<dbReference type="PANTHER" id="PTHR24092:SF153">
    <property type="entry name" value="PHOSPHOLIPID-TRANSPORTING ATPASE"/>
    <property type="match status" value="1"/>
</dbReference>
<evidence type="ECO:0000256" key="5">
    <source>
        <dbReference type="ARBA" id="ARBA00022692"/>
    </source>
</evidence>
<dbReference type="GO" id="GO:0016887">
    <property type="term" value="F:ATP hydrolysis activity"/>
    <property type="evidence" value="ECO:0007669"/>
    <property type="project" value="InterPro"/>
</dbReference>
<dbReference type="EC" id="7.6.2.1" evidence="18"/>
<evidence type="ECO:0000256" key="17">
    <source>
        <dbReference type="PIRSR" id="PIRSR606539-3"/>
    </source>
</evidence>
<proteinExistence type="inferred from homology"/>
<comment type="catalytic activity">
    <reaction evidence="13 18">
        <text>ATP + H2O + phospholipidSide 1 = ADP + phosphate + phospholipidSide 2.</text>
        <dbReference type="EC" id="7.6.2.1"/>
    </reaction>
</comment>
<evidence type="ECO:0000259" key="20">
    <source>
        <dbReference type="Pfam" id="PF00122"/>
    </source>
</evidence>
<feature type="binding site" evidence="17">
    <location>
        <position position="493"/>
    </location>
    <ligand>
        <name>Mg(2+)</name>
        <dbReference type="ChEBI" id="CHEBI:18420"/>
    </ligand>
</feature>
<evidence type="ECO:0000256" key="8">
    <source>
        <dbReference type="ARBA" id="ARBA00022840"/>
    </source>
</evidence>
<evidence type="ECO:0000256" key="2">
    <source>
        <dbReference type="ARBA" id="ARBA00004308"/>
    </source>
</evidence>
<feature type="binding site" evidence="16">
    <location>
        <position position="649"/>
    </location>
    <ligand>
        <name>ATP</name>
        <dbReference type="ChEBI" id="CHEBI:30616"/>
    </ligand>
</feature>
<feature type="transmembrane region" description="Helical" evidence="18">
    <location>
        <begin position="91"/>
        <end position="108"/>
    </location>
</feature>
<feature type="binding site" evidence="16">
    <location>
        <position position="492"/>
    </location>
    <ligand>
        <name>ATP</name>
        <dbReference type="ChEBI" id="CHEBI:30616"/>
    </ligand>
</feature>
<feature type="domain" description="P-type ATPase A" evidence="20">
    <location>
        <begin position="212"/>
        <end position="296"/>
    </location>
</feature>
<dbReference type="NCBIfam" id="TIGR01652">
    <property type="entry name" value="ATPase-Plipid"/>
    <property type="match status" value="1"/>
</dbReference>
<feature type="binding site" evidence="17">
    <location>
        <position position="1002"/>
    </location>
    <ligand>
        <name>Mg(2+)</name>
        <dbReference type="ChEBI" id="CHEBI:18420"/>
    </ligand>
</feature>
<feature type="region of interest" description="Disordered" evidence="19">
    <location>
        <begin position="1477"/>
        <end position="1499"/>
    </location>
</feature>
<dbReference type="PANTHER" id="PTHR24092">
    <property type="entry name" value="PROBABLE PHOSPHOLIPID-TRANSPORTING ATPASE"/>
    <property type="match status" value="1"/>
</dbReference>
<evidence type="ECO:0000256" key="6">
    <source>
        <dbReference type="ARBA" id="ARBA00022723"/>
    </source>
</evidence>
<keyword evidence="10 18" id="KW-1278">Translocase</keyword>
<keyword evidence="5 18" id="KW-0812">Transmembrane</keyword>
<dbReference type="PRINTS" id="PR00119">
    <property type="entry name" value="CATATPASE"/>
</dbReference>
<evidence type="ECO:0000313" key="23">
    <source>
        <dbReference type="EMBL" id="KAJ1643687.1"/>
    </source>
</evidence>
<keyword evidence="7 16" id="KW-0547">Nucleotide-binding</keyword>
<evidence type="ECO:0000256" key="19">
    <source>
        <dbReference type="SAM" id="MobiDB-lite"/>
    </source>
</evidence>
<name>A0A9W8CIX3_9FUNG</name>
<keyword evidence="24" id="KW-1185">Reference proteome</keyword>
<feature type="binding site" evidence="16">
    <location>
        <position position="491"/>
    </location>
    <ligand>
        <name>ATP</name>
        <dbReference type="ChEBI" id="CHEBI:30616"/>
    </ligand>
</feature>
<feature type="binding site" evidence="17">
    <location>
        <position position="491"/>
    </location>
    <ligand>
        <name>Mg(2+)</name>
        <dbReference type="ChEBI" id="CHEBI:18420"/>
    </ligand>
</feature>
<dbReference type="Pfam" id="PF00122">
    <property type="entry name" value="E1-E2_ATPase"/>
    <property type="match status" value="1"/>
</dbReference>
<comment type="cofactor">
    <cofactor evidence="17">
        <name>Mg(2+)</name>
        <dbReference type="ChEBI" id="CHEBI:18420"/>
    </cofactor>
</comment>
<dbReference type="SUPFAM" id="SSF81653">
    <property type="entry name" value="Calcium ATPase, transduction domain A"/>
    <property type="match status" value="1"/>
</dbReference>
<keyword evidence="4" id="KW-0597">Phosphoprotein</keyword>
<dbReference type="Pfam" id="PF16209">
    <property type="entry name" value="PhoLip_ATPase_N"/>
    <property type="match status" value="1"/>
</dbReference>
<dbReference type="InterPro" id="IPR023298">
    <property type="entry name" value="ATPase_P-typ_TM_dom_sf"/>
</dbReference>
<keyword evidence="9 17" id="KW-0460">Magnesium</keyword>
<dbReference type="FunFam" id="3.40.50.1000:FF:000001">
    <property type="entry name" value="Phospholipid-transporting ATPase IC"/>
    <property type="match status" value="1"/>
</dbReference>
<dbReference type="EMBL" id="JANBOH010000230">
    <property type="protein sequence ID" value="KAJ1643687.1"/>
    <property type="molecule type" value="Genomic_DNA"/>
</dbReference>
<feature type="transmembrane region" description="Helical" evidence="18">
    <location>
        <begin position="420"/>
        <end position="445"/>
    </location>
</feature>
<dbReference type="Pfam" id="PF16212">
    <property type="entry name" value="PhoLip_ATPase_C"/>
    <property type="match status" value="1"/>
</dbReference>
<dbReference type="GO" id="GO:0005524">
    <property type="term" value="F:ATP binding"/>
    <property type="evidence" value="ECO:0007669"/>
    <property type="project" value="UniProtKB-UniRule"/>
</dbReference>
<evidence type="ECO:0000256" key="4">
    <source>
        <dbReference type="ARBA" id="ARBA00022553"/>
    </source>
</evidence>
<dbReference type="InterPro" id="IPR059000">
    <property type="entry name" value="ATPase_P-type_domA"/>
</dbReference>
<feature type="binding site" evidence="16">
    <location>
        <position position="1001"/>
    </location>
    <ligand>
        <name>ATP</name>
        <dbReference type="ChEBI" id="CHEBI:30616"/>
    </ligand>
</feature>
<feature type="binding site" evidence="16">
    <location>
        <position position="978"/>
    </location>
    <ligand>
        <name>ATP</name>
        <dbReference type="ChEBI" id="CHEBI:30616"/>
    </ligand>
</feature>
<feature type="binding site" evidence="16">
    <location>
        <position position="672"/>
    </location>
    <ligand>
        <name>ATP</name>
        <dbReference type="ChEBI" id="CHEBI:30616"/>
    </ligand>
</feature>
<feature type="binding site" evidence="16">
    <location>
        <position position="788"/>
    </location>
    <ligand>
        <name>ATP</name>
        <dbReference type="ChEBI" id="CHEBI:30616"/>
    </ligand>
</feature>
<evidence type="ECO:0000256" key="12">
    <source>
        <dbReference type="ARBA" id="ARBA00023136"/>
    </source>
</evidence>
<comment type="subcellular location">
    <subcellularLocation>
        <location evidence="2">Endomembrane system</location>
    </subcellularLocation>
    <subcellularLocation>
        <location evidence="1 18">Membrane</location>
        <topology evidence="1 18">Multi-pass membrane protein</topology>
    </subcellularLocation>
</comment>
<dbReference type="SFLD" id="SFLDG00002">
    <property type="entry name" value="C1.7:_P-type_atpase_like"/>
    <property type="match status" value="1"/>
</dbReference>
<feature type="transmembrane region" description="Helical" evidence="18">
    <location>
        <begin position="114"/>
        <end position="132"/>
    </location>
</feature>
<reference evidence="23" key="1">
    <citation type="submission" date="2022-07" db="EMBL/GenBank/DDBJ databases">
        <title>Phylogenomic reconstructions and comparative analyses of Kickxellomycotina fungi.</title>
        <authorList>
            <person name="Reynolds N.K."/>
            <person name="Stajich J.E."/>
            <person name="Barry K."/>
            <person name="Grigoriev I.V."/>
            <person name="Crous P."/>
            <person name="Smith M.E."/>
        </authorList>
    </citation>
    <scope>NUCLEOTIDE SEQUENCE</scope>
    <source>
        <strain evidence="23">NBRC 105413</strain>
    </source>
</reference>
<evidence type="ECO:0000256" key="1">
    <source>
        <dbReference type="ARBA" id="ARBA00004141"/>
    </source>
</evidence>
<dbReference type="PROSITE" id="PS00154">
    <property type="entry name" value="ATPASE_E1_E2"/>
    <property type="match status" value="1"/>
</dbReference>
<feature type="binding site" evidence="16">
    <location>
        <position position="787"/>
    </location>
    <ligand>
        <name>ATP</name>
        <dbReference type="ChEBI" id="CHEBI:30616"/>
    </ligand>
</feature>
<feature type="transmembrane region" description="Helical" evidence="18">
    <location>
        <begin position="1204"/>
        <end position="1226"/>
    </location>
</feature>
<comment type="similarity">
    <text evidence="3 18">Belongs to the cation transport ATPase (P-type) (TC 3.A.3) family. Type IV subfamily.</text>
</comment>
<dbReference type="SUPFAM" id="SSF81660">
    <property type="entry name" value="Metal cation-transporting ATPase, ATP-binding domain N"/>
    <property type="match status" value="1"/>
</dbReference>
<dbReference type="Proteomes" id="UP001145021">
    <property type="component" value="Unassembled WGS sequence"/>
</dbReference>
<feature type="transmembrane region" description="Helical" evidence="18">
    <location>
        <begin position="1138"/>
        <end position="1159"/>
    </location>
</feature>
<protein>
    <recommendedName>
        <fullName evidence="18">Phospholipid-transporting ATPase</fullName>
        <ecNumber evidence="18">7.6.2.1</ecNumber>
    </recommendedName>
</protein>
<dbReference type="CDD" id="cd02073">
    <property type="entry name" value="P-type_ATPase_APLT_Dnf-like"/>
    <property type="match status" value="1"/>
</dbReference>
<dbReference type="SFLD" id="SFLDS00003">
    <property type="entry name" value="Haloacid_Dehalogenase"/>
    <property type="match status" value="1"/>
</dbReference>
<evidence type="ECO:0000259" key="21">
    <source>
        <dbReference type="Pfam" id="PF16209"/>
    </source>
</evidence>
<feature type="transmembrane region" description="Helical" evidence="18">
    <location>
        <begin position="1246"/>
        <end position="1264"/>
    </location>
</feature>
<dbReference type="SUPFAM" id="SSF56784">
    <property type="entry name" value="HAD-like"/>
    <property type="match status" value="1"/>
</dbReference>
<feature type="binding site" evidence="16">
    <location>
        <position position="493"/>
    </location>
    <ligand>
        <name>ATP</name>
        <dbReference type="ChEBI" id="CHEBI:30616"/>
    </ligand>
</feature>
<dbReference type="InterPro" id="IPR032631">
    <property type="entry name" value="P-type_ATPase_N"/>
</dbReference>
<keyword evidence="8 16" id="KW-0067">ATP-binding</keyword>
<evidence type="ECO:0000256" key="13">
    <source>
        <dbReference type="ARBA" id="ARBA00034036"/>
    </source>
</evidence>
<feature type="transmembrane region" description="Helical" evidence="18">
    <location>
        <begin position="1179"/>
        <end position="1197"/>
    </location>
</feature>
<dbReference type="InterPro" id="IPR018303">
    <property type="entry name" value="ATPase_P-typ_P_site"/>
</dbReference>
<dbReference type="GO" id="GO:0000287">
    <property type="term" value="F:magnesium ion binding"/>
    <property type="evidence" value="ECO:0007669"/>
    <property type="project" value="UniProtKB-UniRule"/>
</dbReference>
<keyword evidence="11 18" id="KW-1133">Transmembrane helix</keyword>
<sequence>MSAAHRKKPSSSWIKRLFMSKRRKAAAASADSSFGELGEERTVYVNVNPPKTTLDTHGRPPQYPPNQIRTAKYTPVSFIPKNLFEQFRRAANIYFLFLLILQFIPAVTTGMPGLSALALFTIVFLTMLKDGYEDSKRSASDKEANKARTTVLGRGWVNVNKPPAHMLRPRGPLRFLWSDSGAEGSVGGMLADARPMPRGAYSLGSGMAVDSDAWLQTEWRHLHVGDIVLLRDGDSVPADLVLLVSSEDDGTCFVETKNLDGETNLKSKTVVSATTHLATPDLLSTLPFTIDAEPPSTQLYSFKGSIQLLDSATGPEMQESLNVNNLLLRGSVIRNTSWAVGVAVFTGDDTKIMMNAGETPSKRSRIERMMNYQVLSQFCLLFVLCFLSAVLGGIFFGRKSSFQSYFIVDYETGTGKSAPLYGFLTFWTSLILYQTVVPISLYVTIEVVKSFQAYFINQDIDMYYAVTDQRCVPKAWNLSDDLGQVEYIFSDKTGTLTQNVMVFRQCTIHGKVYGELITDDDESGSKTEQIRQAMDARIDQFIANPYRQREKTTFFDTQIYDDLQTGGAQMQAIASFFSVLALCHTAIAHIPDPSRPEVIEYKAQSPDEAALVSTARDVGFTFIGRDRDQLLCSFLGRQLSFRLLATLEFTSARKRMSVIVRDENGRILLLCKGADSVILERISDNQDNLRQVTLNDLELFANHGLRTLCLGHRVLDESEYNQWKSDYDRAMASLGDRETEVEEVCDRIERDLQLIGGTAIEDKLQNGVPETIAQLALAGIKLWVLTGDKTETAINIGYSCNLLNNDMQLIVVKSDDQQGTREQLERALHEFGDTHGDLSYIGGGGGPMSGVPAKSPGSWRRLLGRKSAASANDGIAAGNASSLSKSNLKNPAFEHARQIAQNKNRRHGIKGIWDDVRTRNIPTVRDQGLRLKRDAPLALVIDGTSLKYALEPELAPLFLEIAVRCQSVLCCRVSPLQKALVVRLVKESLGTLCLSIGDGANDVSMIQEADVGIGISGEEGLQAVMASDYAIGQFRFLQKLLLVHGRWSYLRITSMVLNFFYKNIVFTVSLFWFQIYCQWSVSNVFDYALITLYNMLFTMLPPGALGVFDQDLPGFVGVVVPQLYKRGIYKLEYSMARFWMYIADGMYQSAAIIFLLVYTYYFSSAGESNGLDTSNRDDIGTVGAFCVVLITNLYMGLNNRTWTWVMPVAQLLGIALLVGVFFVYGAMFDDVFSTGAALRIFAQPNFWLMLALTAIICLMPHYIAKFIRSAWYPTDTDIVREIIHQFRHNKGSSTRPWSSYGAAGSLNYAMSNARKEVPFGAIPEHKPLPRKHRHPGAVHGNHAMDGAIPLNDIGPHLRGSNDTPNGPAGGNALNHPGMYQGTRYPVSDASLVNHLHNLAHMNSSMADASGPQDKNALKRLSVRQKQQHKSSMQQDVALQPEMDYHMTTLGHSLSARSSIYNLNDGTLHPHTGFAFAHQEQDQRQLSGRGQKPRYIYKHR</sequence>
<feature type="transmembrane region" description="Helical" evidence="18">
    <location>
        <begin position="372"/>
        <end position="396"/>
    </location>
</feature>
<feature type="binding site" evidence="16">
    <location>
        <position position="972"/>
    </location>
    <ligand>
        <name>ATP</name>
        <dbReference type="ChEBI" id="CHEBI:30616"/>
    </ligand>
</feature>
<dbReference type="InterPro" id="IPR001757">
    <property type="entry name" value="P_typ_ATPase"/>
</dbReference>
<dbReference type="GO" id="GO:0005886">
    <property type="term" value="C:plasma membrane"/>
    <property type="evidence" value="ECO:0007669"/>
    <property type="project" value="TreeGrafter"/>
</dbReference>
<feature type="binding site" evidence="16">
    <location>
        <position position="1002"/>
    </location>
    <ligand>
        <name>ATP</name>
        <dbReference type="ChEBI" id="CHEBI:30616"/>
    </ligand>
</feature>
<evidence type="ECO:0000256" key="14">
    <source>
        <dbReference type="ARBA" id="ARBA00049128"/>
    </source>
</evidence>
<dbReference type="Gene3D" id="3.40.1110.10">
    <property type="entry name" value="Calcium-transporting ATPase, cytoplasmic domain N"/>
    <property type="match status" value="1"/>
</dbReference>
<dbReference type="FunFam" id="3.40.50.1000:FF:000130">
    <property type="entry name" value="Phospholipid-transporting ATPase"/>
    <property type="match status" value="1"/>
</dbReference>
<dbReference type="InterPro" id="IPR044492">
    <property type="entry name" value="P_typ_ATPase_HD_dom"/>
</dbReference>
<dbReference type="InterPro" id="IPR023299">
    <property type="entry name" value="ATPase_P-typ_cyto_dom_N"/>
</dbReference>
<evidence type="ECO:0000256" key="11">
    <source>
        <dbReference type="ARBA" id="ARBA00022989"/>
    </source>
</evidence>
<dbReference type="InterPro" id="IPR006539">
    <property type="entry name" value="P-type_ATPase_IV"/>
</dbReference>
<dbReference type="SFLD" id="SFLDF00027">
    <property type="entry name" value="p-type_atpase"/>
    <property type="match status" value="1"/>
</dbReference>
<dbReference type="Gene3D" id="2.70.150.10">
    <property type="entry name" value="Calcium-transporting ATPase, cytoplasmic transduction domain A"/>
    <property type="match status" value="1"/>
</dbReference>
<feature type="transmembrane region" description="Helical" evidence="18">
    <location>
        <begin position="1056"/>
        <end position="1075"/>
    </location>
</feature>
<feature type="transmembrane region" description="Helical" evidence="18">
    <location>
        <begin position="1087"/>
        <end position="1108"/>
    </location>
</feature>
<dbReference type="GO" id="GO:0140326">
    <property type="term" value="F:ATPase-coupled intramembrane lipid transporter activity"/>
    <property type="evidence" value="ECO:0007669"/>
    <property type="project" value="UniProtKB-EC"/>
</dbReference>
<feature type="binding site" evidence="16">
    <location>
        <position position="706"/>
    </location>
    <ligand>
        <name>ATP</name>
        <dbReference type="ChEBI" id="CHEBI:30616"/>
    </ligand>
</feature>
<comment type="caution">
    <text evidence="23">The sequence shown here is derived from an EMBL/GenBank/DDBJ whole genome shotgun (WGS) entry which is preliminary data.</text>
</comment>
<evidence type="ECO:0000256" key="16">
    <source>
        <dbReference type="PIRSR" id="PIRSR606539-2"/>
    </source>
</evidence>
<feature type="binding site" evidence="16">
    <location>
        <position position="786"/>
    </location>
    <ligand>
        <name>ATP</name>
        <dbReference type="ChEBI" id="CHEBI:30616"/>
    </ligand>
</feature>
<keyword evidence="6 17" id="KW-0479">Metal-binding</keyword>
<keyword evidence="12 18" id="KW-0472">Membrane</keyword>
<evidence type="ECO:0000256" key="18">
    <source>
        <dbReference type="RuleBase" id="RU362033"/>
    </source>
</evidence>
<feature type="domain" description="P-type ATPase N-terminal" evidence="21">
    <location>
        <begin position="54"/>
        <end position="111"/>
    </location>
</feature>
<feature type="binding site" evidence="17">
    <location>
        <position position="998"/>
    </location>
    <ligand>
        <name>Mg(2+)</name>
        <dbReference type="ChEBI" id="CHEBI:18420"/>
    </ligand>
</feature>
<dbReference type="SUPFAM" id="SSF81665">
    <property type="entry name" value="Calcium ATPase, transmembrane domain M"/>
    <property type="match status" value="1"/>
</dbReference>
<dbReference type="InterPro" id="IPR023214">
    <property type="entry name" value="HAD_sf"/>
</dbReference>
<evidence type="ECO:0000256" key="7">
    <source>
        <dbReference type="ARBA" id="ARBA00022741"/>
    </source>
</evidence>
<dbReference type="InterPro" id="IPR032630">
    <property type="entry name" value="P_typ_ATPase_c"/>
</dbReference>
<dbReference type="Gene3D" id="3.40.50.1000">
    <property type="entry name" value="HAD superfamily/HAD-like"/>
    <property type="match status" value="1"/>
</dbReference>
<evidence type="ECO:0000256" key="15">
    <source>
        <dbReference type="PIRSR" id="PIRSR606539-1"/>
    </source>
</evidence>
<dbReference type="Pfam" id="PF13246">
    <property type="entry name" value="Cation_ATPase"/>
    <property type="match status" value="1"/>
</dbReference>
<evidence type="ECO:0000256" key="3">
    <source>
        <dbReference type="ARBA" id="ARBA00008109"/>
    </source>
</evidence>
<feature type="domain" description="P-type ATPase C-terminal" evidence="22">
    <location>
        <begin position="1024"/>
        <end position="1274"/>
    </location>
</feature>
<feature type="compositionally biased region" description="Basic residues" evidence="19">
    <location>
        <begin position="1490"/>
        <end position="1499"/>
    </location>
</feature>
<feature type="region of interest" description="Disordered" evidence="19">
    <location>
        <begin position="1349"/>
        <end position="1380"/>
    </location>
</feature>
<dbReference type="InterPro" id="IPR008250">
    <property type="entry name" value="ATPase_P-typ_transduc_dom_A_sf"/>
</dbReference>
<organism evidence="23 24">
    <name type="scientific">Coemansia asiatica</name>
    <dbReference type="NCBI Taxonomy" id="1052880"/>
    <lineage>
        <taxon>Eukaryota</taxon>
        <taxon>Fungi</taxon>
        <taxon>Fungi incertae sedis</taxon>
        <taxon>Zoopagomycota</taxon>
        <taxon>Kickxellomycotina</taxon>
        <taxon>Kickxellomycetes</taxon>
        <taxon>Kickxellales</taxon>
        <taxon>Kickxellaceae</taxon>
        <taxon>Coemansia</taxon>
    </lineage>
</organism>
<evidence type="ECO:0000259" key="22">
    <source>
        <dbReference type="Pfam" id="PF16212"/>
    </source>
</evidence>
<accession>A0A9W8CIX3</accession>
<evidence type="ECO:0000256" key="9">
    <source>
        <dbReference type="ARBA" id="ARBA00022842"/>
    </source>
</evidence>
<feature type="active site" description="4-aspartylphosphate intermediate" evidence="15">
    <location>
        <position position="491"/>
    </location>
</feature>
<dbReference type="GO" id="GO:0045332">
    <property type="term" value="P:phospholipid translocation"/>
    <property type="evidence" value="ECO:0007669"/>
    <property type="project" value="TreeGrafter"/>
</dbReference>
<dbReference type="NCBIfam" id="TIGR01494">
    <property type="entry name" value="ATPase_P-type"/>
    <property type="match status" value="1"/>
</dbReference>